<name>A0A919RJ04_9ACTN</name>
<accession>A0A919RJ04</accession>
<gene>
    <name evidence="1" type="ORF">Ssi02_49330</name>
</gene>
<protein>
    <submittedName>
        <fullName evidence="1">Uncharacterized protein</fullName>
    </submittedName>
</protein>
<evidence type="ECO:0000313" key="1">
    <source>
        <dbReference type="EMBL" id="GII94702.1"/>
    </source>
</evidence>
<sequence length="86" mass="9114">MTLEELTIRYPDWVIWRGAAAAGPGGWYATRRGVFLDNEQLHAGMALTVSGDDAAGLIRELQEQQEIASRLAAVDPGVTSAAGDGT</sequence>
<keyword evidence="2" id="KW-1185">Reference proteome</keyword>
<comment type="caution">
    <text evidence="1">The sequence shown here is derived from an EMBL/GenBank/DDBJ whole genome shotgun (WGS) entry which is preliminary data.</text>
</comment>
<organism evidence="1 2">
    <name type="scientific">Sinosporangium siamense</name>
    <dbReference type="NCBI Taxonomy" id="1367973"/>
    <lineage>
        <taxon>Bacteria</taxon>
        <taxon>Bacillati</taxon>
        <taxon>Actinomycetota</taxon>
        <taxon>Actinomycetes</taxon>
        <taxon>Streptosporangiales</taxon>
        <taxon>Streptosporangiaceae</taxon>
        <taxon>Sinosporangium</taxon>
    </lineage>
</organism>
<reference evidence="1" key="1">
    <citation type="submission" date="2021-01" db="EMBL/GenBank/DDBJ databases">
        <title>Whole genome shotgun sequence of Sinosporangium siamense NBRC 109515.</title>
        <authorList>
            <person name="Komaki H."/>
            <person name="Tamura T."/>
        </authorList>
    </citation>
    <scope>NUCLEOTIDE SEQUENCE</scope>
    <source>
        <strain evidence="1">NBRC 109515</strain>
    </source>
</reference>
<dbReference type="EMBL" id="BOOW01000030">
    <property type="protein sequence ID" value="GII94702.1"/>
    <property type="molecule type" value="Genomic_DNA"/>
</dbReference>
<evidence type="ECO:0000313" key="2">
    <source>
        <dbReference type="Proteomes" id="UP000606172"/>
    </source>
</evidence>
<dbReference type="RefSeq" id="WP_204029448.1">
    <property type="nucleotide sequence ID" value="NZ_BOOW01000030.1"/>
</dbReference>
<dbReference type="Proteomes" id="UP000606172">
    <property type="component" value="Unassembled WGS sequence"/>
</dbReference>
<proteinExistence type="predicted"/>
<dbReference type="AlphaFoldDB" id="A0A919RJ04"/>